<organism evidence="1">
    <name type="scientific">Zea mays</name>
    <name type="common">Maize</name>
    <dbReference type="NCBI Taxonomy" id="4577"/>
    <lineage>
        <taxon>Eukaryota</taxon>
        <taxon>Viridiplantae</taxon>
        <taxon>Streptophyta</taxon>
        <taxon>Embryophyta</taxon>
        <taxon>Tracheophyta</taxon>
        <taxon>Spermatophyta</taxon>
        <taxon>Magnoliopsida</taxon>
        <taxon>Liliopsida</taxon>
        <taxon>Poales</taxon>
        <taxon>Poaceae</taxon>
        <taxon>PACMAD clade</taxon>
        <taxon>Panicoideae</taxon>
        <taxon>Andropogonodae</taxon>
        <taxon>Andropogoneae</taxon>
        <taxon>Tripsacinae</taxon>
        <taxon>Zea</taxon>
    </lineage>
</organism>
<dbReference type="AlphaFoldDB" id="A0A1D6I3X7"/>
<reference evidence="1" key="1">
    <citation type="submission" date="2015-12" db="EMBL/GenBank/DDBJ databases">
        <title>Update maize B73 reference genome by single molecule sequencing technologies.</title>
        <authorList>
            <consortium name="Maize Genome Sequencing Project"/>
            <person name="Ware D."/>
        </authorList>
    </citation>
    <scope>NUCLEOTIDE SEQUENCE [LARGE SCALE GENOMIC DNA]</scope>
    <source>
        <tissue evidence="1">Seedling</tissue>
    </source>
</reference>
<name>A0A1D6I3X7_MAIZE</name>
<evidence type="ECO:0000313" key="1">
    <source>
        <dbReference type="EMBL" id="ONM54844.1"/>
    </source>
</evidence>
<accession>A0A1D6I3X7</accession>
<dbReference type="InParanoid" id="A0A1D6I3X7"/>
<sequence length="105" mass="11485">MTASLPTRRARSEACDGSNGTAPILGLCSRDRTRSSPNGRTWRTIRSRTGVSAVSCRSPGGLLSATGYTKYYFGAESGKMCRYWKLICTCVQRSYKGLTSIQAYL</sequence>
<protein>
    <submittedName>
        <fullName evidence="1">Uncharacterized protein</fullName>
    </submittedName>
</protein>
<proteinExistence type="predicted"/>
<dbReference type="EMBL" id="CM007650">
    <property type="protein sequence ID" value="ONM54844.1"/>
    <property type="molecule type" value="Genomic_DNA"/>
</dbReference>
<gene>
    <name evidence="1" type="ORF">ZEAMMB73_Zm00001d020391</name>
</gene>